<reference evidence="2 3" key="1">
    <citation type="journal article" date="2009" name="Nature">
        <title>Evolution of pathogenicity and sexual reproduction in eight Candida genomes.</title>
        <authorList>
            <person name="Butler G."/>
            <person name="Rasmussen M.D."/>
            <person name="Lin M.F."/>
            <person name="Santos M.A."/>
            <person name="Sakthikumar S."/>
            <person name="Munro C.A."/>
            <person name="Rheinbay E."/>
            <person name="Grabherr M."/>
            <person name="Forche A."/>
            <person name="Reedy J.L."/>
            <person name="Agrafioti I."/>
            <person name="Arnaud M.B."/>
            <person name="Bates S."/>
            <person name="Brown A.J."/>
            <person name="Brunke S."/>
            <person name="Costanzo M.C."/>
            <person name="Fitzpatrick D.A."/>
            <person name="de Groot P.W."/>
            <person name="Harris D."/>
            <person name="Hoyer L.L."/>
            <person name="Hube B."/>
            <person name="Klis F.M."/>
            <person name="Kodira C."/>
            <person name="Lennard N."/>
            <person name="Logue M.E."/>
            <person name="Martin R."/>
            <person name="Neiman A.M."/>
            <person name="Nikolaou E."/>
            <person name="Quail M.A."/>
            <person name="Quinn J."/>
            <person name="Santos M.C."/>
            <person name="Schmitzberger F.F."/>
            <person name="Sherlock G."/>
            <person name="Shah P."/>
            <person name="Silverstein K.A."/>
            <person name="Skrzypek M.S."/>
            <person name="Soll D."/>
            <person name="Staggs R."/>
            <person name="Stansfield I."/>
            <person name="Stumpf M.P."/>
            <person name="Sudbery P.E."/>
            <person name="Srikantha T."/>
            <person name="Zeng Q."/>
            <person name="Berman J."/>
            <person name="Berriman M."/>
            <person name="Heitman J."/>
            <person name="Gow N.A."/>
            <person name="Lorenz M.C."/>
            <person name="Birren B.W."/>
            <person name="Kellis M."/>
            <person name="Cuomo C.A."/>
        </authorList>
    </citation>
    <scope>NUCLEOTIDE SEQUENCE [LARGE SCALE GENOMIC DNA]</scope>
    <source>
        <strain evidence="2 3">ATCC 42720</strain>
    </source>
</reference>
<keyword evidence="1" id="KW-0472">Membrane</keyword>
<dbReference type="InParanoid" id="C4XXH4"/>
<feature type="transmembrane region" description="Helical" evidence="1">
    <location>
        <begin position="109"/>
        <end position="130"/>
    </location>
</feature>
<keyword evidence="1" id="KW-1133">Transmembrane helix</keyword>
<dbReference type="AlphaFoldDB" id="C4XXH4"/>
<keyword evidence="1" id="KW-0812">Transmembrane</keyword>
<gene>
    <name evidence="2" type="ORF">CLUG_00647</name>
</gene>
<feature type="transmembrane region" description="Helical" evidence="1">
    <location>
        <begin position="137"/>
        <end position="155"/>
    </location>
</feature>
<protein>
    <submittedName>
        <fullName evidence="2">Uncharacterized protein</fullName>
    </submittedName>
</protein>
<organism evidence="2 3">
    <name type="scientific">Clavispora lusitaniae (strain ATCC 42720)</name>
    <name type="common">Yeast</name>
    <name type="synonym">Candida lusitaniae</name>
    <dbReference type="NCBI Taxonomy" id="306902"/>
    <lineage>
        <taxon>Eukaryota</taxon>
        <taxon>Fungi</taxon>
        <taxon>Dikarya</taxon>
        <taxon>Ascomycota</taxon>
        <taxon>Saccharomycotina</taxon>
        <taxon>Pichiomycetes</taxon>
        <taxon>Metschnikowiaceae</taxon>
        <taxon>Clavispora</taxon>
    </lineage>
</organism>
<name>C4XXH4_CLAL4</name>
<dbReference type="VEuPathDB" id="FungiDB:CLUG_00647"/>
<evidence type="ECO:0000313" key="2">
    <source>
        <dbReference type="EMBL" id="EEQ36524.1"/>
    </source>
</evidence>
<dbReference type="HOGENOM" id="CLU_1570460_0_0_1"/>
<sequence length="170" mass="19072">MACVAHTSCSPSTTPVHHKYIWARPASTKIFSSLFLQVFTLSDHAGSVPSVVVLSHSEERSSDSSVAVSFHETLTLRSLEHSSFRYVRMFTSTYVRFGHVTFSDTDPPLFVQFVWFFNLPSIVYFTFYYISSLPTDALCVVFCLPSFACSFYLSFCRPSVSSSSVFCSIS</sequence>
<dbReference type="Proteomes" id="UP000007703">
    <property type="component" value="Unassembled WGS sequence"/>
</dbReference>
<dbReference type="KEGG" id="clu:CLUG_00647"/>
<evidence type="ECO:0000313" key="3">
    <source>
        <dbReference type="Proteomes" id="UP000007703"/>
    </source>
</evidence>
<accession>C4XXH4</accession>
<evidence type="ECO:0000256" key="1">
    <source>
        <dbReference type="SAM" id="Phobius"/>
    </source>
</evidence>
<proteinExistence type="predicted"/>
<dbReference type="EMBL" id="CH408076">
    <property type="protein sequence ID" value="EEQ36524.1"/>
    <property type="molecule type" value="Genomic_DNA"/>
</dbReference>